<accession>A0AAD9W1Z7</accession>
<dbReference type="AlphaFoldDB" id="A0AAD9W1Z7"/>
<dbReference type="GO" id="GO:0034399">
    <property type="term" value="C:nuclear periphery"/>
    <property type="evidence" value="ECO:0007669"/>
    <property type="project" value="TreeGrafter"/>
</dbReference>
<dbReference type="EMBL" id="JAUJFL010000004">
    <property type="protein sequence ID" value="KAK2604971.1"/>
    <property type="molecule type" value="Genomic_DNA"/>
</dbReference>
<dbReference type="Pfam" id="PF12896">
    <property type="entry name" value="ANAPC4"/>
    <property type="match status" value="1"/>
</dbReference>
<evidence type="ECO:0000256" key="5">
    <source>
        <dbReference type="ARBA" id="ARBA00023306"/>
    </source>
</evidence>
<evidence type="ECO:0000256" key="3">
    <source>
        <dbReference type="ARBA" id="ARBA00022776"/>
    </source>
</evidence>
<evidence type="ECO:0000259" key="6">
    <source>
        <dbReference type="Pfam" id="PF12894"/>
    </source>
</evidence>
<reference evidence="8" key="1">
    <citation type="submission" date="2023-06" db="EMBL/GenBank/DDBJ databases">
        <authorList>
            <person name="Noh H."/>
        </authorList>
    </citation>
    <scope>NUCLEOTIDE SEQUENCE</scope>
    <source>
        <strain evidence="8">DUCC20226</strain>
    </source>
</reference>
<keyword evidence="3" id="KW-0498">Mitosis</keyword>
<evidence type="ECO:0000256" key="4">
    <source>
        <dbReference type="ARBA" id="ARBA00022786"/>
    </source>
</evidence>
<dbReference type="Gene3D" id="2.130.10.10">
    <property type="entry name" value="YVTN repeat-like/Quinoprotein amine dehydrogenase"/>
    <property type="match status" value="1"/>
</dbReference>
<evidence type="ECO:0000313" key="8">
    <source>
        <dbReference type="EMBL" id="KAK2604971.1"/>
    </source>
</evidence>
<dbReference type="InterPro" id="IPR036322">
    <property type="entry name" value="WD40_repeat_dom_sf"/>
</dbReference>
<keyword evidence="2" id="KW-0132">Cell division</keyword>
<dbReference type="Proteomes" id="UP001265746">
    <property type="component" value="Unassembled WGS sequence"/>
</dbReference>
<keyword evidence="4" id="KW-0833">Ubl conjugation pathway</keyword>
<evidence type="ECO:0000259" key="7">
    <source>
        <dbReference type="Pfam" id="PF12896"/>
    </source>
</evidence>
<gene>
    <name evidence="8" type="ORF">N8I77_007858</name>
</gene>
<evidence type="ECO:0000313" key="9">
    <source>
        <dbReference type="Proteomes" id="UP001265746"/>
    </source>
</evidence>
<dbReference type="Pfam" id="PF12894">
    <property type="entry name" value="ANAPC4_WD40"/>
    <property type="match status" value="1"/>
</dbReference>
<dbReference type="PANTHER" id="PTHR13260:SF0">
    <property type="entry name" value="ANAPHASE-PROMOTING COMPLEX SUBUNIT 4"/>
    <property type="match status" value="1"/>
</dbReference>
<comment type="caution">
    <text evidence="8">The sequence shown here is derived from an EMBL/GenBank/DDBJ whole genome shotgun (WGS) entry which is preliminary data.</text>
</comment>
<keyword evidence="5" id="KW-0131">Cell cycle</keyword>
<dbReference type="InterPro" id="IPR015943">
    <property type="entry name" value="WD40/YVTN_repeat-like_dom_sf"/>
</dbReference>
<dbReference type="InterPro" id="IPR024789">
    <property type="entry name" value="APC4"/>
</dbReference>
<dbReference type="GO" id="GO:0005680">
    <property type="term" value="C:anaphase-promoting complex"/>
    <property type="evidence" value="ECO:0007669"/>
    <property type="project" value="InterPro"/>
</dbReference>
<dbReference type="SUPFAM" id="SSF50978">
    <property type="entry name" value="WD40 repeat-like"/>
    <property type="match status" value="1"/>
</dbReference>
<feature type="domain" description="Anaphase-promoting complex subunit 4 long" evidence="7">
    <location>
        <begin position="293"/>
        <end position="495"/>
    </location>
</feature>
<feature type="domain" description="Anaphase-promoting complex subunit 4-like WD40" evidence="6">
    <location>
        <begin position="27"/>
        <end position="121"/>
    </location>
</feature>
<dbReference type="GO" id="GO:0070979">
    <property type="term" value="P:protein K11-linked ubiquitination"/>
    <property type="evidence" value="ECO:0007669"/>
    <property type="project" value="TreeGrafter"/>
</dbReference>
<sequence length="802" mass="88659">MSAKALKLGLFSQSSFPAPVSPELLACSPTLNLAATVSGANTLAIRRAQGELVSSSTDRVFTIQALCWRPDGQFLAVAWDDGTVRLLGVENTKVVHRISVSQDAADLDADPEPITHVAWARNLTGKRHFGGDNDIASRLQGLGLSSADELGHGDLARGKADNLADLPHALTFLEIDTSLPKISPLPVSGGIGDDMFIFSTTASLESMFPPLRPEDNDVVDVMAVGTRDGCVHLSIYDSFPIGSFKIPIKQGPSPNSFQIDGGYQLGLHAAHPEVSTHSLLLRKSGEESVKHLYLIPMDLRFVSYSPVNLSLLASKTTTLQKLLRYLKQTQTHIVNEWTSTRELPSRFLSFIQEDLQKMGSGPANIVQALYHTVLTGHVHRPVREWLVDSIAERGHKRWEKAVIPGLENLRNLIHENMLPAIERCTLILSRLSGIARFHEEEDHVGFTNTEITRLVDILSALNLICHRVLLIVMEELELFRIFSSWLRLTIDRVSSSTVPEEFVEKEALLDPAKILRYIERFLVSSPMAVHFAKVPREAWDEDWERMQDSSGVLNELDNQLKRQEAGSSYMKGLTQMAFVVDFLTAKAGDVFKNIAEAEKRSVRLGQAQKLELLRESSGLETFTSVDAKMCSVPKPNGVDGITYTAVVTEENPFEIAIFETKIEVINGISSAPSTALYYSHCLDPGSDGRIIDIKFLDEEVLLALCHSKDQKPSLLRILFRPVDPRYLANESGITTLTQGSLTLSVRVMELPEDVASFVPVRMEVMEANNSRGGVPARVCLLGKDGVSYKVYSLPDQEHLLQA</sequence>
<dbReference type="GO" id="GO:0031145">
    <property type="term" value="P:anaphase-promoting complex-dependent catabolic process"/>
    <property type="evidence" value="ECO:0007669"/>
    <property type="project" value="InterPro"/>
</dbReference>
<proteinExistence type="predicted"/>
<name>A0AAD9W1Z7_PHOAM</name>
<organism evidence="8 9">
    <name type="scientific">Phomopsis amygdali</name>
    <name type="common">Fusicoccum amygdali</name>
    <dbReference type="NCBI Taxonomy" id="1214568"/>
    <lineage>
        <taxon>Eukaryota</taxon>
        <taxon>Fungi</taxon>
        <taxon>Dikarya</taxon>
        <taxon>Ascomycota</taxon>
        <taxon>Pezizomycotina</taxon>
        <taxon>Sordariomycetes</taxon>
        <taxon>Sordariomycetidae</taxon>
        <taxon>Diaporthales</taxon>
        <taxon>Diaporthaceae</taxon>
        <taxon>Diaporthe</taxon>
    </lineage>
</organism>
<protein>
    <recommendedName>
        <fullName evidence="1">Anaphase-promoting complex subunit 4</fullName>
    </recommendedName>
</protein>
<evidence type="ECO:0000256" key="2">
    <source>
        <dbReference type="ARBA" id="ARBA00022618"/>
    </source>
</evidence>
<dbReference type="PANTHER" id="PTHR13260">
    <property type="entry name" value="ANAPHASE PROMOTING COMPLEX SUBUNIT 4 APC4"/>
    <property type="match status" value="1"/>
</dbReference>
<keyword evidence="9" id="KW-1185">Reference proteome</keyword>
<dbReference type="GO" id="GO:0051301">
    <property type="term" value="P:cell division"/>
    <property type="evidence" value="ECO:0007669"/>
    <property type="project" value="UniProtKB-KW"/>
</dbReference>
<evidence type="ECO:0000256" key="1">
    <source>
        <dbReference type="ARBA" id="ARBA00016067"/>
    </source>
</evidence>
<dbReference type="InterPro" id="IPR024977">
    <property type="entry name" value="Apc4-like_WD40_dom"/>
</dbReference>
<dbReference type="InterPro" id="IPR024790">
    <property type="entry name" value="APC4_long_dom"/>
</dbReference>